<dbReference type="InterPro" id="IPR020843">
    <property type="entry name" value="ER"/>
</dbReference>
<gene>
    <name evidence="8" type="ORF">Ade02nite_60950</name>
</gene>
<sequence>MRIRAAVVEEPGGAFVVADVELEEPRADEILVRVTAAGICHTDLAMRRGWTRTPMVFGHEGAGVVEAVGAEVSAVSPGDTVCLTFRSCGACEQCGAGHPAYCLRSDLNARGTRSDGSTPHSRGGRAVYGNFFGQSSFATYALAYESNTVKVPAGLPAALAAPLGCSVQTGAGTVFTVLRPEKGETVAVLGAGAVGLSAVMAAVAAGCEVLVVDRVAERRDLALELGAVDRKLAGVHYVVDTTGRPEVIDEGLRALRRRGTLALVGLVGRAELDLATVLYNGIRLRGVIEGDATPAGFIPYLVDLHRQGRLPVERLITEFPFDEIEIAARSGTIKPVLTFR</sequence>
<evidence type="ECO:0000313" key="8">
    <source>
        <dbReference type="EMBL" id="GID77454.1"/>
    </source>
</evidence>
<keyword evidence="4 6" id="KW-0862">Zinc</keyword>
<evidence type="ECO:0000256" key="1">
    <source>
        <dbReference type="ARBA" id="ARBA00001947"/>
    </source>
</evidence>
<keyword evidence="9" id="KW-1185">Reference proteome</keyword>
<dbReference type="RefSeq" id="WP_203771439.1">
    <property type="nucleotide sequence ID" value="NZ_BAAABO010000002.1"/>
</dbReference>
<evidence type="ECO:0000259" key="7">
    <source>
        <dbReference type="SMART" id="SM00829"/>
    </source>
</evidence>
<evidence type="ECO:0000256" key="5">
    <source>
        <dbReference type="ARBA" id="ARBA00023002"/>
    </source>
</evidence>
<dbReference type="SUPFAM" id="SSF51735">
    <property type="entry name" value="NAD(P)-binding Rossmann-fold domains"/>
    <property type="match status" value="1"/>
</dbReference>
<dbReference type="PANTHER" id="PTHR43350">
    <property type="entry name" value="NAD-DEPENDENT ALCOHOL DEHYDROGENASE"/>
    <property type="match status" value="1"/>
</dbReference>
<dbReference type="InterPro" id="IPR011032">
    <property type="entry name" value="GroES-like_sf"/>
</dbReference>
<reference evidence="8 9" key="1">
    <citation type="submission" date="2021-01" db="EMBL/GenBank/DDBJ databases">
        <title>Whole genome shotgun sequence of Actinoplanes deccanensis NBRC 13994.</title>
        <authorList>
            <person name="Komaki H."/>
            <person name="Tamura T."/>
        </authorList>
    </citation>
    <scope>NUCLEOTIDE SEQUENCE [LARGE SCALE GENOMIC DNA]</scope>
    <source>
        <strain evidence="8 9">NBRC 13994</strain>
    </source>
</reference>
<dbReference type="Gene3D" id="3.40.50.720">
    <property type="entry name" value="NAD(P)-binding Rossmann-like Domain"/>
    <property type="match status" value="1"/>
</dbReference>
<dbReference type="InterPro" id="IPR013154">
    <property type="entry name" value="ADH-like_N"/>
</dbReference>
<feature type="domain" description="Enoyl reductase (ER)" evidence="7">
    <location>
        <begin position="12"/>
        <end position="337"/>
    </location>
</feature>
<keyword evidence="5" id="KW-0560">Oxidoreductase</keyword>
<dbReference type="Pfam" id="PF08240">
    <property type="entry name" value="ADH_N"/>
    <property type="match status" value="1"/>
</dbReference>
<dbReference type="PROSITE" id="PS00059">
    <property type="entry name" value="ADH_ZINC"/>
    <property type="match status" value="1"/>
</dbReference>
<dbReference type="InterPro" id="IPR036291">
    <property type="entry name" value="NAD(P)-bd_dom_sf"/>
</dbReference>
<evidence type="ECO:0000256" key="3">
    <source>
        <dbReference type="ARBA" id="ARBA00022723"/>
    </source>
</evidence>
<dbReference type="InterPro" id="IPR002328">
    <property type="entry name" value="ADH_Zn_CS"/>
</dbReference>
<dbReference type="SMART" id="SM00829">
    <property type="entry name" value="PKS_ER"/>
    <property type="match status" value="1"/>
</dbReference>
<accession>A0ABQ3YBQ7</accession>
<keyword evidence="3 6" id="KW-0479">Metal-binding</keyword>
<evidence type="ECO:0000256" key="2">
    <source>
        <dbReference type="ARBA" id="ARBA00008072"/>
    </source>
</evidence>
<dbReference type="Pfam" id="PF00107">
    <property type="entry name" value="ADH_zinc_N"/>
    <property type="match status" value="1"/>
</dbReference>
<comment type="caution">
    <text evidence="8">The sequence shown here is derived from an EMBL/GenBank/DDBJ whole genome shotgun (WGS) entry which is preliminary data.</text>
</comment>
<dbReference type="CDD" id="cd08278">
    <property type="entry name" value="benzyl_alcohol_DH"/>
    <property type="match status" value="1"/>
</dbReference>
<comment type="similarity">
    <text evidence="2 6">Belongs to the zinc-containing alcohol dehydrogenase family.</text>
</comment>
<dbReference type="Proteomes" id="UP000609879">
    <property type="component" value="Unassembled WGS sequence"/>
</dbReference>
<comment type="cofactor">
    <cofactor evidence="1 6">
        <name>Zn(2+)</name>
        <dbReference type="ChEBI" id="CHEBI:29105"/>
    </cofactor>
</comment>
<dbReference type="InterPro" id="IPR013149">
    <property type="entry name" value="ADH-like_C"/>
</dbReference>
<evidence type="ECO:0000256" key="4">
    <source>
        <dbReference type="ARBA" id="ARBA00022833"/>
    </source>
</evidence>
<dbReference type="EMBL" id="BOMI01000121">
    <property type="protein sequence ID" value="GID77454.1"/>
    <property type="molecule type" value="Genomic_DNA"/>
</dbReference>
<evidence type="ECO:0000256" key="6">
    <source>
        <dbReference type="RuleBase" id="RU361277"/>
    </source>
</evidence>
<protein>
    <submittedName>
        <fullName evidence="8">Zinc-binding alcohol dehydrogenase</fullName>
    </submittedName>
</protein>
<dbReference type="Gene3D" id="3.90.180.10">
    <property type="entry name" value="Medium-chain alcohol dehydrogenases, catalytic domain"/>
    <property type="match status" value="1"/>
</dbReference>
<evidence type="ECO:0000313" key="9">
    <source>
        <dbReference type="Proteomes" id="UP000609879"/>
    </source>
</evidence>
<proteinExistence type="inferred from homology"/>
<organism evidence="8 9">
    <name type="scientific">Paractinoplanes deccanensis</name>
    <dbReference type="NCBI Taxonomy" id="113561"/>
    <lineage>
        <taxon>Bacteria</taxon>
        <taxon>Bacillati</taxon>
        <taxon>Actinomycetota</taxon>
        <taxon>Actinomycetes</taxon>
        <taxon>Micromonosporales</taxon>
        <taxon>Micromonosporaceae</taxon>
        <taxon>Paractinoplanes</taxon>
    </lineage>
</organism>
<dbReference type="SUPFAM" id="SSF50129">
    <property type="entry name" value="GroES-like"/>
    <property type="match status" value="1"/>
</dbReference>
<name>A0ABQ3YBQ7_9ACTN</name>
<dbReference type="PANTHER" id="PTHR43350:SF21">
    <property type="entry name" value="S-NITROSOMYCOTHIOL REDUCTASE MSCR"/>
    <property type="match status" value="1"/>
</dbReference>